<gene>
    <name evidence="1" type="ORF">C427_0048</name>
</gene>
<evidence type="ECO:0000313" key="2">
    <source>
        <dbReference type="Proteomes" id="UP000011864"/>
    </source>
</evidence>
<organism evidence="1 2">
    <name type="scientific">Paraglaciecola psychrophila 170</name>
    <dbReference type="NCBI Taxonomy" id="1129794"/>
    <lineage>
        <taxon>Bacteria</taxon>
        <taxon>Pseudomonadati</taxon>
        <taxon>Pseudomonadota</taxon>
        <taxon>Gammaproteobacteria</taxon>
        <taxon>Alteromonadales</taxon>
        <taxon>Alteromonadaceae</taxon>
        <taxon>Paraglaciecola</taxon>
    </lineage>
</organism>
<accession>K6ZZP2</accession>
<dbReference type="HOGENOM" id="CLU_3219731_0_0_6"/>
<dbReference type="STRING" id="1129794.C427_0048"/>
<sequence length="44" mass="5010">MSTLKAFARKSEGFFGWHFALTGKFICGQVLQIRSEKMDASDRL</sequence>
<name>K6ZZP2_9ALTE</name>
<dbReference type="RefSeq" id="WP_007634268.1">
    <property type="nucleotide sequence ID" value="NC_020514.1"/>
</dbReference>
<proteinExistence type="predicted"/>
<reference evidence="1 2" key="1">
    <citation type="journal article" date="2013" name="Genome Announc.">
        <title>Complete Genome Sequence of Glaciecola psychrophila Strain 170T.</title>
        <authorList>
            <person name="Yin J."/>
            <person name="Chen J."/>
            <person name="Liu G."/>
            <person name="Yu Y."/>
            <person name="Song L."/>
            <person name="Wang X."/>
            <person name="Qu X."/>
        </authorList>
    </citation>
    <scope>NUCLEOTIDE SEQUENCE [LARGE SCALE GENOMIC DNA]</scope>
    <source>
        <strain evidence="1 2">170</strain>
    </source>
</reference>
<dbReference type="KEGG" id="gps:C427_0048"/>
<keyword evidence="2" id="KW-1185">Reference proteome</keyword>
<dbReference type="Proteomes" id="UP000011864">
    <property type="component" value="Chromosome"/>
</dbReference>
<dbReference type="EMBL" id="CP003837">
    <property type="protein sequence ID" value="AGH42158.1"/>
    <property type="molecule type" value="Genomic_DNA"/>
</dbReference>
<dbReference type="PATRIC" id="fig|1129794.4.peg.44"/>
<evidence type="ECO:0000313" key="1">
    <source>
        <dbReference type="EMBL" id="AGH42158.1"/>
    </source>
</evidence>
<dbReference type="AlphaFoldDB" id="K6ZZP2"/>
<protein>
    <submittedName>
        <fullName evidence="1">Uncharacterized protein</fullName>
    </submittedName>
</protein>